<sequence length="240" mass="28666">MKRLFLILKEKWPEYILEILVITIGILGAFALNSWNENRQLRIKEQDYLIRLHDEIISEVAHYSNLKAQFEKKETSLKRVIRVWQTNEPRLIDSMEYILDFLKAGDISTVYREPIIWQQIMESGTLGVIRNTQLTDNLVSYHNGIKSYSENYMQFPFQMTKLAREKWPKAFISMDPDSYFGFDIHEKPRDEVFQFIWDHKDEYLEIWTTIAFSSQQQQLSLKRIMDKGEKIISDLESELK</sequence>
<proteinExistence type="predicted"/>
<keyword evidence="1" id="KW-0812">Transmembrane</keyword>
<comment type="caution">
    <text evidence="2">The sequence shown here is derived from an EMBL/GenBank/DDBJ whole genome shotgun (WGS) entry which is preliminary data.</text>
</comment>
<gene>
    <name evidence="2" type="ORF">ACFOSV_06280</name>
</gene>
<keyword evidence="3" id="KW-1185">Reference proteome</keyword>
<dbReference type="RefSeq" id="WP_377904511.1">
    <property type="nucleotide sequence ID" value="NZ_JBHRZS010000006.1"/>
</dbReference>
<name>A0ABV8AP47_9BACT</name>
<evidence type="ECO:0000313" key="3">
    <source>
        <dbReference type="Proteomes" id="UP001595805"/>
    </source>
</evidence>
<feature type="transmembrane region" description="Helical" evidence="1">
    <location>
        <begin position="15"/>
        <end position="35"/>
    </location>
</feature>
<evidence type="ECO:0000313" key="2">
    <source>
        <dbReference type="EMBL" id="MFC3879773.1"/>
    </source>
</evidence>
<dbReference type="EMBL" id="JBHRZS010000006">
    <property type="protein sequence ID" value="MFC3879773.1"/>
    <property type="molecule type" value="Genomic_DNA"/>
</dbReference>
<organism evidence="2 3">
    <name type="scientific">Algoriphagus namhaensis</name>
    <dbReference type="NCBI Taxonomy" id="915353"/>
    <lineage>
        <taxon>Bacteria</taxon>
        <taxon>Pseudomonadati</taxon>
        <taxon>Bacteroidota</taxon>
        <taxon>Cytophagia</taxon>
        <taxon>Cytophagales</taxon>
        <taxon>Cyclobacteriaceae</taxon>
        <taxon>Algoriphagus</taxon>
    </lineage>
</organism>
<evidence type="ECO:0000256" key="1">
    <source>
        <dbReference type="SAM" id="Phobius"/>
    </source>
</evidence>
<dbReference type="Proteomes" id="UP001595805">
    <property type="component" value="Unassembled WGS sequence"/>
</dbReference>
<accession>A0ABV8AP47</accession>
<keyword evidence="1" id="KW-1133">Transmembrane helix</keyword>
<protein>
    <submittedName>
        <fullName evidence="2">Uncharacterized protein</fullName>
    </submittedName>
</protein>
<keyword evidence="1" id="KW-0472">Membrane</keyword>
<reference evidence="3" key="1">
    <citation type="journal article" date="2019" name="Int. J. Syst. Evol. Microbiol.">
        <title>The Global Catalogue of Microorganisms (GCM) 10K type strain sequencing project: providing services to taxonomists for standard genome sequencing and annotation.</title>
        <authorList>
            <consortium name="The Broad Institute Genomics Platform"/>
            <consortium name="The Broad Institute Genome Sequencing Center for Infectious Disease"/>
            <person name="Wu L."/>
            <person name="Ma J."/>
        </authorList>
    </citation>
    <scope>NUCLEOTIDE SEQUENCE [LARGE SCALE GENOMIC DNA]</scope>
    <source>
        <strain evidence="3">CCUG 60523</strain>
    </source>
</reference>